<name>A0A085MII2_9BILA</name>
<evidence type="ECO:0000313" key="2">
    <source>
        <dbReference type="Proteomes" id="UP000030764"/>
    </source>
</evidence>
<organism evidence="1 2">
    <name type="scientific">Trichuris suis</name>
    <name type="common">pig whipworm</name>
    <dbReference type="NCBI Taxonomy" id="68888"/>
    <lineage>
        <taxon>Eukaryota</taxon>
        <taxon>Metazoa</taxon>
        <taxon>Ecdysozoa</taxon>
        <taxon>Nematoda</taxon>
        <taxon>Enoplea</taxon>
        <taxon>Dorylaimia</taxon>
        <taxon>Trichinellida</taxon>
        <taxon>Trichuridae</taxon>
        <taxon>Trichuris</taxon>
    </lineage>
</organism>
<reference evidence="1 2" key="1">
    <citation type="journal article" date="2014" name="Nat. Genet.">
        <title>Genome and transcriptome of the porcine whipworm Trichuris suis.</title>
        <authorList>
            <person name="Jex A.R."/>
            <person name="Nejsum P."/>
            <person name="Schwarz E.M."/>
            <person name="Hu L."/>
            <person name="Young N.D."/>
            <person name="Hall R.S."/>
            <person name="Korhonen P.K."/>
            <person name="Liao S."/>
            <person name="Thamsborg S."/>
            <person name="Xia J."/>
            <person name="Xu P."/>
            <person name="Wang S."/>
            <person name="Scheerlinck J.P."/>
            <person name="Hofmann A."/>
            <person name="Sternberg P.W."/>
            <person name="Wang J."/>
            <person name="Gasser R.B."/>
        </authorList>
    </citation>
    <scope>NUCLEOTIDE SEQUENCE [LARGE SCALE GENOMIC DNA]</scope>
    <source>
        <strain evidence="1">DCEP-RM93M</strain>
    </source>
</reference>
<dbReference type="EMBL" id="KL363190">
    <property type="protein sequence ID" value="KFD57028.1"/>
    <property type="molecule type" value="Genomic_DNA"/>
</dbReference>
<protein>
    <submittedName>
        <fullName evidence="1">Uncharacterized protein</fullName>
    </submittedName>
</protein>
<gene>
    <name evidence="1" type="ORF">M513_01913</name>
</gene>
<dbReference type="Proteomes" id="UP000030764">
    <property type="component" value="Unassembled WGS sequence"/>
</dbReference>
<accession>A0A085MII2</accession>
<sequence>MKEKENIHPLSMGVFEARRPCASYRTHRKLLARIGSRHLKRKAVAIAVTKTKNSNRGT</sequence>
<evidence type="ECO:0000313" key="1">
    <source>
        <dbReference type="EMBL" id="KFD57028.1"/>
    </source>
</evidence>
<proteinExistence type="predicted"/>
<dbReference type="AlphaFoldDB" id="A0A085MII2"/>
<keyword evidence="2" id="KW-1185">Reference proteome</keyword>